<sequence>ALEKKNGEYLHDHKIILEVAKTAPDPPRPKYNLLEKLCYEDYLLRQNLMTEEDGAAVEGLDETEAVALRKRTLFVSHFSRKAEISHIINFFKDVGQVVSLRLIVDYTGKHVGDGFVEFASASEAETALEKKNGEYLHDHKIFLDVATKAPYPLRPKYCIDHKVWYEDYLGRAGLLIEEDHEAVGRLGHILDYIEEVAARRRTVFIDNISRKTSFRKIIRYFRHIGRVVLFRLIVDRRGENMGCGFVEFASAMDAEKALEIIQDKEYYFEVAEITAYPLRPKYNLAEKL</sequence>
<dbReference type="eggNOG" id="KOG0123">
    <property type="taxonomic scope" value="Eukaryota"/>
</dbReference>
<dbReference type="PANTHER" id="PTHR13952">
    <property type="entry name" value="U1 SMALL NUCLEAR RIBONUCLEOPROTEIN 70 KD"/>
    <property type="match status" value="1"/>
</dbReference>
<dbReference type="InterPro" id="IPR000504">
    <property type="entry name" value="RRM_dom"/>
</dbReference>
<protein>
    <recommendedName>
        <fullName evidence="4">RRM domain-containing protein</fullName>
    </recommendedName>
</protein>
<comment type="subcellular location">
    <subcellularLocation>
        <location evidence="1">Nucleus</location>
    </subcellularLocation>
</comment>
<dbReference type="GO" id="GO:0005685">
    <property type="term" value="C:U1 snRNP"/>
    <property type="evidence" value="ECO:0007669"/>
    <property type="project" value="TreeGrafter"/>
</dbReference>
<keyword evidence="6" id="KW-1185">Reference proteome</keyword>
<dbReference type="GO" id="GO:0030619">
    <property type="term" value="F:U1 snRNA binding"/>
    <property type="evidence" value="ECO:0007669"/>
    <property type="project" value="TreeGrafter"/>
</dbReference>
<gene>
    <name evidence="5" type="ORF">CARUB_v10007589mg</name>
</gene>
<dbReference type="SUPFAM" id="SSF54928">
    <property type="entry name" value="RNA-binding domain, RBD"/>
    <property type="match status" value="1"/>
</dbReference>
<accession>R0H2S6</accession>
<evidence type="ECO:0000313" key="6">
    <source>
        <dbReference type="Proteomes" id="UP000029121"/>
    </source>
</evidence>
<feature type="domain" description="RRM" evidence="4">
    <location>
        <begin position="201"/>
        <end position="285"/>
    </location>
</feature>
<dbReference type="GO" id="GO:0000398">
    <property type="term" value="P:mRNA splicing, via spliceosome"/>
    <property type="evidence" value="ECO:0007669"/>
    <property type="project" value="TreeGrafter"/>
</dbReference>
<dbReference type="Pfam" id="PF00076">
    <property type="entry name" value="RRM_1"/>
    <property type="match status" value="2"/>
</dbReference>
<evidence type="ECO:0000259" key="4">
    <source>
        <dbReference type="PROSITE" id="PS50102"/>
    </source>
</evidence>
<feature type="non-terminal residue" evidence="5">
    <location>
        <position position="288"/>
    </location>
</feature>
<dbReference type="InterPro" id="IPR012677">
    <property type="entry name" value="Nucleotide-bd_a/b_plait_sf"/>
</dbReference>
<proteinExistence type="predicted"/>
<evidence type="ECO:0000313" key="5">
    <source>
        <dbReference type="EMBL" id="EOA18955.1"/>
    </source>
</evidence>
<dbReference type="GO" id="GO:0071004">
    <property type="term" value="C:U2-type prespliceosome"/>
    <property type="evidence" value="ECO:0007669"/>
    <property type="project" value="TreeGrafter"/>
</dbReference>
<dbReference type="GO" id="GO:0071011">
    <property type="term" value="C:precatalytic spliceosome"/>
    <property type="evidence" value="ECO:0007669"/>
    <property type="project" value="TreeGrafter"/>
</dbReference>
<reference evidence="6" key="1">
    <citation type="journal article" date="2013" name="Nat. Genet.">
        <title>The Capsella rubella genome and the genomic consequences of rapid mating system evolution.</title>
        <authorList>
            <person name="Slotte T."/>
            <person name="Hazzouri K.M."/>
            <person name="Agren J.A."/>
            <person name="Koenig D."/>
            <person name="Maumus F."/>
            <person name="Guo Y.L."/>
            <person name="Steige K."/>
            <person name="Platts A.E."/>
            <person name="Escobar J.S."/>
            <person name="Newman L.K."/>
            <person name="Wang W."/>
            <person name="Mandakova T."/>
            <person name="Vello E."/>
            <person name="Smith L.M."/>
            <person name="Henz S.R."/>
            <person name="Steffen J."/>
            <person name="Takuno S."/>
            <person name="Brandvain Y."/>
            <person name="Coop G."/>
            <person name="Andolfatto P."/>
            <person name="Hu T.T."/>
            <person name="Blanchette M."/>
            <person name="Clark R.M."/>
            <person name="Quesneville H."/>
            <person name="Nordborg M."/>
            <person name="Gaut B.S."/>
            <person name="Lysak M.A."/>
            <person name="Jenkins J."/>
            <person name="Grimwood J."/>
            <person name="Chapman J."/>
            <person name="Prochnik S."/>
            <person name="Shu S."/>
            <person name="Rokhsar D."/>
            <person name="Schmutz J."/>
            <person name="Weigel D."/>
            <person name="Wright S.I."/>
        </authorList>
    </citation>
    <scope>NUCLEOTIDE SEQUENCE [LARGE SCALE GENOMIC DNA]</scope>
    <source>
        <strain evidence="6">cv. Monte Gargano</strain>
    </source>
</reference>
<dbReference type="EMBL" id="KB870811">
    <property type="protein sequence ID" value="EOA18955.1"/>
    <property type="molecule type" value="Genomic_DNA"/>
</dbReference>
<evidence type="ECO:0000256" key="2">
    <source>
        <dbReference type="ARBA" id="ARBA00023242"/>
    </source>
</evidence>
<evidence type="ECO:0000256" key="1">
    <source>
        <dbReference type="ARBA" id="ARBA00004123"/>
    </source>
</evidence>
<feature type="domain" description="RRM" evidence="4">
    <location>
        <begin position="71"/>
        <end position="148"/>
    </location>
</feature>
<dbReference type="PANTHER" id="PTHR13952:SF21">
    <property type="entry name" value="POLYNUCLEOTIDE ADENYLYLTRANSFERASE DOMAIN_RNA RECOGNITION MOTIF PROTEIN-RELATED"/>
    <property type="match status" value="1"/>
</dbReference>
<dbReference type="Proteomes" id="UP000029121">
    <property type="component" value="Unassembled WGS sequence"/>
</dbReference>
<name>R0H2S6_9BRAS</name>
<evidence type="ECO:0000256" key="3">
    <source>
        <dbReference type="PROSITE-ProRule" id="PRU00176"/>
    </source>
</evidence>
<dbReference type="Gene3D" id="3.30.70.330">
    <property type="match status" value="2"/>
</dbReference>
<organism evidence="5 6">
    <name type="scientific">Capsella rubella</name>
    <dbReference type="NCBI Taxonomy" id="81985"/>
    <lineage>
        <taxon>Eukaryota</taxon>
        <taxon>Viridiplantae</taxon>
        <taxon>Streptophyta</taxon>
        <taxon>Embryophyta</taxon>
        <taxon>Tracheophyta</taxon>
        <taxon>Spermatophyta</taxon>
        <taxon>Magnoliopsida</taxon>
        <taxon>eudicotyledons</taxon>
        <taxon>Gunneridae</taxon>
        <taxon>Pentapetalae</taxon>
        <taxon>rosids</taxon>
        <taxon>malvids</taxon>
        <taxon>Brassicales</taxon>
        <taxon>Brassicaceae</taxon>
        <taxon>Camelineae</taxon>
        <taxon>Capsella</taxon>
    </lineage>
</organism>
<dbReference type="CDD" id="cd00590">
    <property type="entry name" value="RRM_SF"/>
    <property type="match status" value="2"/>
</dbReference>
<dbReference type="GO" id="GO:0003729">
    <property type="term" value="F:mRNA binding"/>
    <property type="evidence" value="ECO:0007669"/>
    <property type="project" value="TreeGrafter"/>
</dbReference>
<dbReference type="InterPro" id="IPR035979">
    <property type="entry name" value="RBD_domain_sf"/>
</dbReference>
<dbReference type="AlphaFoldDB" id="R0H2S6"/>
<feature type="non-terminal residue" evidence="5">
    <location>
        <position position="1"/>
    </location>
</feature>
<keyword evidence="2" id="KW-0539">Nucleus</keyword>
<dbReference type="InterPro" id="IPR051183">
    <property type="entry name" value="U1_U11-U12_snRNP_70-35kDa"/>
</dbReference>
<dbReference type="SMART" id="SM00360">
    <property type="entry name" value="RRM"/>
    <property type="match status" value="2"/>
</dbReference>
<dbReference type="PROSITE" id="PS50102">
    <property type="entry name" value="RRM"/>
    <property type="match status" value="2"/>
</dbReference>
<dbReference type="STRING" id="81985.R0H2S6"/>
<keyword evidence="3" id="KW-0694">RNA-binding</keyword>